<dbReference type="Pfam" id="PF01258">
    <property type="entry name" value="zf-dskA_traR"/>
    <property type="match status" value="1"/>
</dbReference>
<evidence type="ECO:0000256" key="1">
    <source>
        <dbReference type="ARBA" id="ARBA00022723"/>
    </source>
</evidence>
<feature type="zinc finger region" description="dksA C4-type" evidence="4">
    <location>
        <begin position="90"/>
        <end position="114"/>
    </location>
</feature>
<evidence type="ECO:0000256" key="2">
    <source>
        <dbReference type="ARBA" id="ARBA00022771"/>
    </source>
</evidence>
<gene>
    <name evidence="6" type="ORF">PTD2_10859</name>
</gene>
<sequence>MLPMAARLNAFKDRLNHELIELQNLLLKQLTDSDTAIEQQLAVHLKSSSNENWVELLEHKVSPHFNELIAKLNRIEAALCQFDIGQFGYCADCEEIIELARLENDPTEQRCASCAKK</sequence>
<dbReference type="SUPFAM" id="SSF57716">
    <property type="entry name" value="Glucocorticoid receptor-like (DNA-binding domain)"/>
    <property type="match status" value="1"/>
</dbReference>
<evidence type="ECO:0000259" key="5">
    <source>
        <dbReference type="Pfam" id="PF01258"/>
    </source>
</evidence>
<dbReference type="OrthoDB" id="6064855at2"/>
<dbReference type="HOGENOM" id="CLU_043144_5_0_6"/>
<dbReference type="eggNOG" id="COG1734">
    <property type="taxonomic scope" value="Bacteria"/>
</dbReference>
<dbReference type="Proteomes" id="UP000006201">
    <property type="component" value="Unassembled WGS sequence"/>
</dbReference>
<dbReference type="InterPro" id="IPR000962">
    <property type="entry name" value="Znf_DskA_TraR"/>
</dbReference>
<name>A4C5Q6_9GAMM</name>
<accession>A4C5Q6</accession>
<dbReference type="EMBL" id="AAOH01000002">
    <property type="protein sequence ID" value="EAR29310.1"/>
    <property type="molecule type" value="Genomic_DNA"/>
</dbReference>
<dbReference type="PROSITE" id="PS51128">
    <property type="entry name" value="ZF_DKSA_2"/>
    <property type="match status" value="1"/>
</dbReference>
<evidence type="ECO:0000313" key="6">
    <source>
        <dbReference type="EMBL" id="EAR29310.1"/>
    </source>
</evidence>
<evidence type="ECO:0000256" key="4">
    <source>
        <dbReference type="PROSITE-ProRule" id="PRU00510"/>
    </source>
</evidence>
<keyword evidence="1" id="KW-0479">Metal-binding</keyword>
<protein>
    <submittedName>
        <fullName evidence="6">Putative DksA-type zinc finger protein</fullName>
    </submittedName>
</protein>
<dbReference type="STRING" id="87626.PTD2_10859"/>
<reference evidence="6 7" key="1">
    <citation type="submission" date="2006-02" db="EMBL/GenBank/DDBJ databases">
        <authorList>
            <person name="Moran M.A."/>
            <person name="Kjelleberg S."/>
            <person name="Egan S."/>
            <person name="Saunders N."/>
            <person name="Thomas T."/>
            <person name="Ferriera S."/>
            <person name="Johnson J."/>
            <person name="Kravitz S."/>
            <person name="Halpern A."/>
            <person name="Remington K."/>
            <person name="Beeson K."/>
            <person name="Tran B."/>
            <person name="Rogers Y.-H."/>
            <person name="Friedman R."/>
            <person name="Venter J.C."/>
        </authorList>
    </citation>
    <scope>NUCLEOTIDE SEQUENCE [LARGE SCALE GENOMIC DNA]</scope>
    <source>
        <strain evidence="6 7">D2</strain>
    </source>
</reference>
<feature type="domain" description="Zinc finger DksA/TraR C4-type" evidence="5">
    <location>
        <begin position="85"/>
        <end position="117"/>
    </location>
</feature>
<organism evidence="6 7">
    <name type="scientific">Pseudoalteromonas tunicata D2</name>
    <dbReference type="NCBI Taxonomy" id="87626"/>
    <lineage>
        <taxon>Bacteria</taxon>
        <taxon>Pseudomonadati</taxon>
        <taxon>Pseudomonadota</taxon>
        <taxon>Gammaproteobacteria</taxon>
        <taxon>Alteromonadales</taxon>
        <taxon>Pseudoalteromonadaceae</taxon>
        <taxon>Pseudoalteromonas</taxon>
    </lineage>
</organism>
<evidence type="ECO:0000256" key="3">
    <source>
        <dbReference type="ARBA" id="ARBA00022833"/>
    </source>
</evidence>
<evidence type="ECO:0000313" key="7">
    <source>
        <dbReference type="Proteomes" id="UP000006201"/>
    </source>
</evidence>
<keyword evidence="2" id="KW-0863">Zinc-finger</keyword>
<keyword evidence="3" id="KW-0862">Zinc</keyword>
<dbReference type="GO" id="GO:0008270">
    <property type="term" value="F:zinc ion binding"/>
    <property type="evidence" value="ECO:0007669"/>
    <property type="project" value="UniProtKB-KW"/>
</dbReference>
<proteinExistence type="predicted"/>
<dbReference type="Gene3D" id="1.20.120.910">
    <property type="entry name" value="DksA, coiled-coil domain"/>
    <property type="match status" value="1"/>
</dbReference>
<keyword evidence="7" id="KW-1185">Reference proteome</keyword>
<comment type="caution">
    <text evidence="6">The sequence shown here is derived from an EMBL/GenBank/DDBJ whole genome shotgun (WGS) entry which is preliminary data.</text>
</comment>
<dbReference type="AlphaFoldDB" id="A4C5Q6"/>